<dbReference type="HAMAP" id="MF_01966">
    <property type="entry name" value="NADHX_epimerase"/>
    <property type="match status" value="1"/>
</dbReference>
<evidence type="ECO:0000256" key="8">
    <source>
        <dbReference type="ARBA" id="ARBA00023027"/>
    </source>
</evidence>
<keyword evidence="8" id="KW-0520">NAD</keyword>
<dbReference type="PANTHER" id="PTHR12592">
    <property type="entry name" value="ATP-DEPENDENT (S)-NAD(P)H-HYDRATE DEHYDRATASE FAMILY MEMBER"/>
    <property type="match status" value="1"/>
</dbReference>
<protein>
    <recommendedName>
        <fullName evidence="4">ADP-dependent NAD(P)H-hydrate dehydratase</fullName>
        <ecNumber evidence="4">4.2.1.136</ecNumber>
    </recommendedName>
    <alternativeName>
        <fullName evidence="11">Nicotinamide nucleotide repair protein</fullName>
    </alternativeName>
</protein>
<evidence type="ECO:0000256" key="10">
    <source>
        <dbReference type="ARBA" id="ARBA00025153"/>
    </source>
</evidence>
<evidence type="ECO:0000313" key="16">
    <source>
        <dbReference type="EMBL" id="VAW29176.1"/>
    </source>
</evidence>
<evidence type="ECO:0000256" key="3">
    <source>
        <dbReference type="ARBA" id="ARBA00009524"/>
    </source>
</evidence>
<dbReference type="SUPFAM" id="SSF64153">
    <property type="entry name" value="YjeF N-terminal domain-like"/>
    <property type="match status" value="1"/>
</dbReference>
<dbReference type="NCBIfam" id="TIGR00197">
    <property type="entry name" value="yjeF_nterm"/>
    <property type="match status" value="1"/>
</dbReference>
<evidence type="ECO:0000256" key="13">
    <source>
        <dbReference type="ARBA" id="ARBA00049209"/>
    </source>
</evidence>
<gene>
    <name evidence="16" type="ORF">MNBD_BACTEROID06-1312</name>
</gene>
<keyword evidence="9 16" id="KW-0456">Lyase</keyword>
<dbReference type="InterPro" id="IPR029056">
    <property type="entry name" value="Ribokinase-like"/>
</dbReference>
<dbReference type="GO" id="GO:0110051">
    <property type="term" value="P:metabolite repair"/>
    <property type="evidence" value="ECO:0007669"/>
    <property type="project" value="TreeGrafter"/>
</dbReference>
<comment type="function">
    <text evidence="10">Bifunctional enzyme that catalyzes the epimerization of the S- and R-forms of NAD(P)HX and the dehydration of the S-form of NAD(P)HX at the expense of ADP, which is converted to AMP. This allows the repair of both epimers of NAD(P)HX, a damaged form of NAD(P)H that is a result of enzymatic or heat-dependent hydration.</text>
</comment>
<evidence type="ECO:0000256" key="5">
    <source>
        <dbReference type="ARBA" id="ARBA00022741"/>
    </source>
</evidence>
<keyword evidence="6" id="KW-0067">ATP-binding</keyword>
<keyword evidence="7" id="KW-0521">NADP</keyword>
<feature type="domain" description="YjeF N-terminal" evidence="15">
    <location>
        <begin position="9"/>
        <end position="207"/>
    </location>
</feature>
<dbReference type="InterPro" id="IPR036652">
    <property type="entry name" value="YjeF_N_dom_sf"/>
</dbReference>
<dbReference type="SUPFAM" id="SSF53613">
    <property type="entry name" value="Ribokinase-like"/>
    <property type="match status" value="1"/>
</dbReference>
<dbReference type="GO" id="GO:0005524">
    <property type="term" value="F:ATP binding"/>
    <property type="evidence" value="ECO:0007669"/>
    <property type="project" value="UniProtKB-KW"/>
</dbReference>
<evidence type="ECO:0000256" key="6">
    <source>
        <dbReference type="ARBA" id="ARBA00022840"/>
    </source>
</evidence>
<dbReference type="Gene3D" id="3.40.50.10260">
    <property type="entry name" value="YjeF N-terminal domain"/>
    <property type="match status" value="1"/>
</dbReference>
<dbReference type="InterPro" id="IPR000631">
    <property type="entry name" value="CARKD"/>
</dbReference>
<reference evidence="16" key="1">
    <citation type="submission" date="2018-06" db="EMBL/GenBank/DDBJ databases">
        <authorList>
            <person name="Zhirakovskaya E."/>
        </authorList>
    </citation>
    <scope>NUCLEOTIDE SEQUENCE</scope>
</reference>
<dbReference type="Pfam" id="PF03853">
    <property type="entry name" value="YjeF_N"/>
    <property type="match status" value="1"/>
</dbReference>
<dbReference type="GO" id="GO:0052855">
    <property type="term" value="F:ADP-dependent NAD(P)H-hydrate dehydratase activity"/>
    <property type="evidence" value="ECO:0007669"/>
    <property type="project" value="UniProtKB-EC"/>
</dbReference>
<comment type="similarity">
    <text evidence="2">In the N-terminal section; belongs to the NnrE/AIBP family.</text>
</comment>
<evidence type="ECO:0000256" key="12">
    <source>
        <dbReference type="ARBA" id="ARBA00048238"/>
    </source>
</evidence>
<keyword evidence="5" id="KW-0547">Nucleotide-binding</keyword>
<dbReference type="Gene3D" id="3.40.1190.20">
    <property type="match status" value="1"/>
</dbReference>
<dbReference type="InterPro" id="IPR004443">
    <property type="entry name" value="YjeF_N_dom"/>
</dbReference>
<evidence type="ECO:0000256" key="1">
    <source>
        <dbReference type="ARBA" id="ARBA00001958"/>
    </source>
</evidence>
<dbReference type="AlphaFoldDB" id="A0A3B0VB03"/>
<comment type="catalytic activity">
    <reaction evidence="13">
        <text>(6S)-NADPHX + ADP = AMP + phosphate + NADPH + H(+)</text>
        <dbReference type="Rhea" id="RHEA:32235"/>
        <dbReference type="ChEBI" id="CHEBI:15378"/>
        <dbReference type="ChEBI" id="CHEBI:43474"/>
        <dbReference type="ChEBI" id="CHEBI:57783"/>
        <dbReference type="ChEBI" id="CHEBI:64076"/>
        <dbReference type="ChEBI" id="CHEBI:456215"/>
        <dbReference type="ChEBI" id="CHEBI:456216"/>
        <dbReference type="EC" id="4.2.1.136"/>
    </reaction>
</comment>
<evidence type="ECO:0000259" key="15">
    <source>
        <dbReference type="PROSITE" id="PS51385"/>
    </source>
</evidence>
<proteinExistence type="inferred from homology"/>
<feature type="domain" description="YjeF C-terminal" evidence="14">
    <location>
        <begin position="217"/>
        <end position="326"/>
    </location>
</feature>
<evidence type="ECO:0000256" key="2">
    <source>
        <dbReference type="ARBA" id="ARBA00006001"/>
    </source>
</evidence>
<sequence length="326" mass="35100">MQILSAEQTRKADAYTIANEPIKSIDLMERASQAFVDWFTLKFNVNKDLLVIAGSGNNGGDALAIARILYEKKYHVEVYLASPQSQGSDDYAINLKRLPPEIKRIEQLDFNCDIIIDGIFGSGIARPIEGELGTLIDKINGSGKLIVSVDIASGLIPDGLPVEGSVIKPDFTVSFQLPKLAFMLPENSNNVGQWAMVDIGLDDAIITAQKTGYHYFNEDNTKGLLRPRLKFAHKGDFGHALIVGGSFGKIGANLLASKACLKTGAGLITSLVPNCGYPILQTAFPEAMCLVSGTNHLINFEVKNLSNYSTLGIGPGIGTNLETLSL</sequence>
<dbReference type="EC" id="4.2.1.136" evidence="4"/>
<dbReference type="GO" id="GO:0052856">
    <property type="term" value="F:NAD(P)HX epimerase activity"/>
    <property type="evidence" value="ECO:0007669"/>
    <property type="project" value="TreeGrafter"/>
</dbReference>
<dbReference type="Pfam" id="PF01256">
    <property type="entry name" value="Carb_kinase"/>
    <property type="match status" value="1"/>
</dbReference>
<dbReference type="EMBL" id="UOES01000526">
    <property type="protein sequence ID" value="VAW29176.1"/>
    <property type="molecule type" value="Genomic_DNA"/>
</dbReference>
<keyword evidence="16" id="KW-0413">Isomerase</keyword>
<organism evidence="16">
    <name type="scientific">hydrothermal vent metagenome</name>
    <dbReference type="NCBI Taxonomy" id="652676"/>
    <lineage>
        <taxon>unclassified sequences</taxon>
        <taxon>metagenomes</taxon>
        <taxon>ecological metagenomes</taxon>
    </lineage>
</organism>
<evidence type="ECO:0000256" key="7">
    <source>
        <dbReference type="ARBA" id="ARBA00022857"/>
    </source>
</evidence>
<dbReference type="PROSITE" id="PS51385">
    <property type="entry name" value="YJEF_N"/>
    <property type="match status" value="1"/>
</dbReference>
<name>A0A3B0VB03_9ZZZZ</name>
<evidence type="ECO:0000256" key="4">
    <source>
        <dbReference type="ARBA" id="ARBA00013129"/>
    </source>
</evidence>
<comment type="catalytic activity">
    <reaction evidence="12">
        <text>(6S)-NADHX + ADP = AMP + phosphate + NADH + H(+)</text>
        <dbReference type="Rhea" id="RHEA:32223"/>
        <dbReference type="ChEBI" id="CHEBI:15378"/>
        <dbReference type="ChEBI" id="CHEBI:43474"/>
        <dbReference type="ChEBI" id="CHEBI:57945"/>
        <dbReference type="ChEBI" id="CHEBI:64074"/>
        <dbReference type="ChEBI" id="CHEBI:456215"/>
        <dbReference type="ChEBI" id="CHEBI:456216"/>
        <dbReference type="EC" id="4.2.1.136"/>
    </reaction>
</comment>
<dbReference type="PANTHER" id="PTHR12592:SF0">
    <property type="entry name" value="ATP-DEPENDENT (S)-NAD(P)H-HYDRATE DEHYDRATASE"/>
    <property type="match status" value="1"/>
</dbReference>
<accession>A0A3B0VB03</accession>
<evidence type="ECO:0000256" key="11">
    <source>
        <dbReference type="ARBA" id="ARBA00032624"/>
    </source>
</evidence>
<feature type="non-terminal residue" evidence="16">
    <location>
        <position position="326"/>
    </location>
</feature>
<comment type="similarity">
    <text evidence="3">In the C-terminal section; belongs to the NnrD/CARKD family.</text>
</comment>
<comment type="cofactor">
    <cofactor evidence="1">
        <name>K(+)</name>
        <dbReference type="ChEBI" id="CHEBI:29103"/>
    </cofactor>
</comment>
<evidence type="ECO:0000256" key="9">
    <source>
        <dbReference type="ARBA" id="ARBA00023239"/>
    </source>
</evidence>
<evidence type="ECO:0000259" key="14">
    <source>
        <dbReference type="PROSITE" id="PS51383"/>
    </source>
</evidence>
<dbReference type="PROSITE" id="PS51383">
    <property type="entry name" value="YJEF_C_3"/>
    <property type="match status" value="1"/>
</dbReference>